<evidence type="ECO:0000256" key="11">
    <source>
        <dbReference type="HAMAP-Rule" id="MF_03100"/>
    </source>
</evidence>
<dbReference type="InterPro" id="IPR001965">
    <property type="entry name" value="Znf_PHD"/>
</dbReference>
<evidence type="ECO:0000256" key="2">
    <source>
        <dbReference type="ARBA" id="ARBA00022723"/>
    </source>
</evidence>
<evidence type="ECO:0000259" key="15">
    <source>
        <dbReference type="PROSITE" id="PS50097"/>
    </source>
</evidence>
<dbReference type="Pfam" id="PF00651">
    <property type="entry name" value="BTB"/>
    <property type="match status" value="1"/>
</dbReference>
<evidence type="ECO:0000256" key="10">
    <source>
        <dbReference type="ARBA" id="ARBA00023242"/>
    </source>
</evidence>
<dbReference type="InterPro" id="IPR000305">
    <property type="entry name" value="GIY-YIG_endonuc"/>
</dbReference>
<dbReference type="GO" id="GO:0008821">
    <property type="term" value="F:crossover junction DNA endonuclease activity"/>
    <property type="evidence" value="ECO:0007669"/>
    <property type="project" value="TreeGrafter"/>
</dbReference>
<dbReference type="GO" id="GO:0033557">
    <property type="term" value="C:Slx1-Slx4 complex"/>
    <property type="evidence" value="ECO:0007669"/>
    <property type="project" value="UniProtKB-UniRule"/>
</dbReference>
<feature type="region of interest" description="Disordered" evidence="13">
    <location>
        <begin position="307"/>
        <end position="344"/>
    </location>
</feature>
<dbReference type="InterPro" id="IPR027520">
    <property type="entry name" value="Slx1"/>
</dbReference>
<organism evidence="17 18">
    <name type="scientific">Zymoseptoria brevis</name>
    <dbReference type="NCBI Taxonomy" id="1047168"/>
    <lineage>
        <taxon>Eukaryota</taxon>
        <taxon>Fungi</taxon>
        <taxon>Dikarya</taxon>
        <taxon>Ascomycota</taxon>
        <taxon>Pezizomycotina</taxon>
        <taxon>Dothideomycetes</taxon>
        <taxon>Dothideomycetidae</taxon>
        <taxon>Mycosphaerellales</taxon>
        <taxon>Mycosphaerellaceae</taxon>
        <taxon>Zymoseptoria</taxon>
    </lineage>
</organism>
<gene>
    <name evidence="17" type="ORF">TI39_contig478g00017</name>
</gene>
<feature type="compositionally biased region" description="Acidic residues" evidence="13">
    <location>
        <begin position="326"/>
        <end position="344"/>
    </location>
</feature>
<dbReference type="InterPro" id="IPR000210">
    <property type="entry name" value="BTB/POZ_dom"/>
</dbReference>
<dbReference type="GO" id="GO:0008270">
    <property type="term" value="F:zinc ion binding"/>
    <property type="evidence" value="ECO:0007669"/>
    <property type="project" value="UniProtKB-KW"/>
</dbReference>
<keyword evidence="18" id="KW-1185">Reference proteome</keyword>
<dbReference type="InterPro" id="IPR050381">
    <property type="entry name" value="SLX1_endonuclease"/>
</dbReference>
<dbReference type="SMART" id="SM00249">
    <property type="entry name" value="PHD"/>
    <property type="match status" value="1"/>
</dbReference>
<dbReference type="FunFam" id="3.40.1440.10:FF:000006">
    <property type="entry name" value="Structure-specific endonuclease subunit SLX1"/>
    <property type="match status" value="1"/>
</dbReference>
<evidence type="ECO:0000256" key="4">
    <source>
        <dbReference type="ARBA" id="ARBA00022763"/>
    </source>
</evidence>
<keyword evidence="7" id="KW-0862">Zinc</keyword>
<comment type="similarity">
    <text evidence="11">Belongs to the SLX1 family.</text>
</comment>
<keyword evidence="8 11" id="KW-0233">DNA recombination</keyword>
<dbReference type="PANTHER" id="PTHR20208">
    <property type="entry name" value="STRUCTURE-SPECIFIC ENDONUCLEASE SUBUNIT SLX1"/>
    <property type="match status" value="1"/>
</dbReference>
<comment type="function">
    <text evidence="11">Catalytic subunit of the SLX1-SLX4 structure-specific endonuclease that resolves DNA secondary structures generated during DNA repair and recombination. Has endonuclease activity towards branched DNA substrates, introducing single-strand cuts in duplex DNA close to junctions with ss-DNA.</text>
</comment>
<keyword evidence="3 11" id="KW-0255">Endonuclease</keyword>
<dbReference type="STRING" id="1047168.A0A0F4GN31"/>
<evidence type="ECO:0000256" key="9">
    <source>
        <dbReference type="ARBA" id="ARBA00023204"/>
    </source>
</evidence>
<dbReference type="AlphaFoldDB" id="A0A0F4GN31"/>
<protein>
    <submittedName>
        <fullName evidence="17">Uncharacterized protein</fullName>
    </submittedName>
</protein>
<dbReference type="HAMAP" id="MF_03100">
    <property type="entry name" value="Endonuc_su_Slx1"/>
    <property type="match status" value="1"/>
</dbReference>
<comment type="caution">
    <text evidence="11">Lacks conserved residue(s) required for the propagation of feature annotation.</text>
</comment>
<evidence type="ECO:0000256" key="3">
    <source>
        <dbReference type="ARBA" id="ARBA00022759"/>
    </source>
</evidence>
<dbReference type="PROSITE" id="PS50097">
    <property type="entry name" value="BTB"/>
    <property type="match status" value="1"/>
</dbReference>
<sequence>MEKTIPPIPAFYACYLLRSIARHSSTYIGSTPNPPRRLKQHNGEAKGGAVRTSRDSLRPWEMTCLVTGFPSKIAALQFEWAWQNPNLTRHIAVDSRITQTKTKTRISPKSGKMRKRAARPRLCLTDRLANLHLLLRAKSFERWPLKLTFFCEDVHRMWVRWTTHQFEKLRSGFEVTMDESSRGPAKKDETLPSDALIGIHALDLGYTALKPQLEKTQDLLSQPAASECAICRTSTPATGAATLVCHHEGCSAVTHLQCLSSAFLKAEGSADALVPTKGQCPECKGELHWVDLAKELSLRMRGEKEAKALFKPKRGKKAAAPSAVQDESEASSDDDDPLDLVPGDEDEWHVLADSSDDEIDRNKIRSDPSVGHASAAFRRPALMQSLSEPVIEDINIGFPINTLARRTSIDGIKTNLSIRRISCLEDELNTIPDKFSQNYENTQASTSLINPSHDHIAIDAMAPKRKIELEEFEKSTKPFLQDEFVTVKLNGSTSSYKVSQAMLCHASPYFVKALNGSFKEGKERELRLPGCDSNTFEQFIGYLANGQLPDYSAIYVAAESKRDISRLSTTHMAFQHQLIDLWSFADAYLMPKLQNEAMRHFLQLSGRWTMLAKTASLAYEKTADGSAMRQAVVGAAVYDYMNGYHAKAFGERWFAAMSPVETFFYDFTKSLTACTRMTCDHMGTCSPSKMVDKGRYMVPET</sequence>
<dbReference type="Proteomes" id="UP000033647">
    <property type="component" value="Unassembled WGS sequence"/>
</dbReference>
<name>A0A0F4GN31_9PEZI</name>
<dbReference type="Gene3D" id="3.30.40.10">
    <property type="entry name" value="Zinc/RING finger domain, C3HC4 (zinc finger)"/>
    <property type="match status" value="1"/>
</dbReference>
<dbReference type="Gene3D" id="3.30.710.10">
    <property type="entry name" value="Potassium Channel Kv1.1, Chain A"/>
    <property type="match status" value="1"/>
</dbReference>
<evidence type="ECO:0000256" key="6">
    <source>
        <dbReference type="ARBA" id="ARBA00022801"/>
    </source>
</evidence>
<keyword evidence="2" id="KW-0479">Metal-binding</keyword>
<evidence type="ECO:0000256" key="12">
    <source>
        <dbReference type="PROSITE-ProRule" id="PRU00175"/>
    </source>
</evidence>
<reference evidence="17 18" key="1">
    <citation type="submission" date="2015-03" db="EMBL/GenBank/DDBJ databases">
        <title>RNA-seq based gene annotation and comparative genomics of four Zymoseptoria species reveal species-specific pathogenicity related genes and transposable element activity.</title>
        <authorList>
            <person name="Grandaubert J."/>
            <person name="Bhattacharyya A."/>
            <person name="Stukenbrock E.H."/>
        </authorList>
    </citation>
    <scope>NUCLEOTIDE SEQUENCE [LARGE SCALE GENOMIC DNA]</scope>
    <source>
        <strain evidence="17 18">Zb18110</strain>
    </source>
</reference>
<dbReference type="InterPro" id="IPR001841">
    <property type="entry name" value="Znf_RING"/>
</dbReference>
<feature type="region of interest" description="Disordered" evidence="13">
    <location>
        <begin position="27"/>
        <end position="53"/>
    </location>
</feature>
<dbReference type="PROSITE" id="PS50089">
    <property type="entry name" value="ZF_RING_2"/>
    <property type="match status" value="1"/>
</dbReference>
<feature type="domain" description="BTB" evidence="15">
    <location>
        <begin position="481"/>
        <end position="548"/>
    </location>
</feature>
<dbReference type="CDD" id="cd18186">
    <property type="entry name" value="BTB_POZ_ZBTB_KLHL-like"/>
    <property type="match status" value="1"/>
</dbReference>
<dbReference type="Pfam" id="PF01541">
    <property type="entry name" value="GIY-YIG"/>
    <property type="match status" value="1"/>
</dbReference>
<evidence type="ECO:0000259" key="14">
    <source>
        <dbReference type="PROSITE" id="PS50089"/>
    </source>
</evidence>
<accession>A0A0F4GN31</accession>
<comment type="cofactor">
    <cofactor evidence="11">
        <name>a divalent metal cation</name>
        <dbReference type="ChEBI" id="CHEBI:60240"/>
    </cofactor>
</comment>
<evidence type="ECO:0000313" key="17">
    <source>
        <dbReference type="EMBL" id="KJX97595.1"/>
    </source>
</evidence>
<dbReference type="GO" id="GO:0017108">
    <property type="term" value="F:5'-flap endonuclease activity"/>
    <property type="evidence" value="ECO:0007669"/>
    <property type="project" value="InterPro"/>
</dbReference>
<evidence type="ECO:0000256" key="5">
    <source>
        <dbReference type="ARBA" id="ARBA00022771"/>
    </source>
</evidence>
<evidence type="ECO:0000313" key="18">
    <source>
        <dbReference type="Proteomes" id="UP000033647"/>
    </source>
</evidence>
<dbReference type="CDD" id="cd10455">
    <property type="entry name" value="GIY-YIG_SLX1"/>
    <property type="match status" value="1"/>
</dbReference>
<keyword evidence="1 11" id="KW-0540">Nuclease</keyword>
<evidence type="ECO:0000259" key="16">
    <source>
        <dbReference type="PROSITE" id="PS50164"/>
    </source>
</evidence>
<comment type="subunit">
    <text evidence="11">Forms a heterodimer with SLX4.</text>
</comment>
<comment type="subcellular location">
    <subcellularLocation>
        <location evidence="11">Nucleus</location>
    </subcellularLocation>
</comment>
<dbReference type="SUPFAM" id="SSF54695">
    <property type="entry name" value="POZ domain"/>
    <property type="match status" value="1"/>
</dbReference>
<feature type="domain" description="GIY-YIG" evidence="16">
    <location>
        <begin position="10"/>
        <end position="92"/>
    </location>
</feature>
<evidence type="ECO:0000256" key="13">
    <source>
        <dbReference type="SAM" id="MobiDB-lite"/>
    </source>
</evidence>
<evidence type="ECO:0000256" key="8">
    <source>
        <dbReference type="ARBA" id="ARBA00023172"/>
    </source>
</evidence>
<dbReference type="InterPro" id="IPR013083">
    <property type="entry name" value="Znf_RING/FYVE/PHD"/>
</dbReference>
<comment type="caution">
    <text evidence="17">The sequence shown here is derived from an EMBL/GenBank/DDBJ whole genome shotgun (WGS) entry which is preliminary data.</text>
</comment>
<proteinExistence type="inferred from homology"/>
<evidence type="ECO:0000256" key="7">
    <source>
        <dbReference type="ARBA" id="ARBA00022833"/>
    </source>
</evidence>
<keyword evidence="9 11" id="KW-0234">DNA repair</keyword>
<dbReference type="InterPro" id="IPR048749">
    <property type="entry name" value="SLX1_C"/>
</dbReference>
<dbReference type="InterPro" id="IPR035901">
    <property type="entry name" value="GIY-YIG_endonuc_sf"/>
</dbReference>
<keyword evidence="10 11" id="KW-0539">Nucleus</keyword>
<dbReference type="Pfam" id="PF21202">
    <property type="entry name" value="SLX1_C"/>
    <property type="match status" value="1"/>
</dbReference>
<dbReference type="GO" id="GO:0000724">
    <property type="term" value="P:double-strand break repair via homologous recombination"/>
    <property type="evidence" value="ECO:0007669"/>
    <property type="project" value="TreeGrafter"/>
</dbReference>
<keyword evidence="6 11" id="KW-0378">Hydrolase</keyword>
<feature type="domain" description="RING-type" evidence="14">
    <location>
        <begin position="228"/>
        <end position="284"/>
    </location>
</feature>
<dbReference type="OrthoDB" id="24645at2759"/>
<dbReference type="PROSITE" id="PS50164">
    <property type="entry name" value="GIY_YIG"/>
    <property type="match status" value="1"/>
</dbReference>
<keyword evidence="4 11" id="KW-0227">DNA damage</keyword>
<evidence type="ECO:0000256" key="1">
    <source>
        <dbReference type="ARBA" id="ARBA00022722"/>
    </source>
</evidence>
<dbReference type="EMBL" id="LAFY01000470">
    <property type="protein sequence ID" value="KJX97595.1"/>
    <property type="molecule type" value="Genomic_DNA"/>
</dbReference>
<dbReference type="PANTHER" id="PTHR20208:SF10">
    <property type="entry name" value="STRUCTURE-SPECIFIC ENDONUCLEASE SUBUNIT SLX1"/>
    <property type="match status" value="1"/>
</dbReference>
<dbReference type="InterPro" id="IPR011333">
    <property type="entry name" value="SKP1/BTB/POZ_sf"/>
</dbReference>
<keyword evidence="5 12" id="KW-0863">Zinc-finger</keyword>
<dbReference type="Gene3D" id="3.40.1440.10">
    <property type="entry name" value="GIY-YIG endonuclease"/>
    <property type="match status" value="1"/>
</dbReference>